<keyword evidence="3" id="KW-1185">Reference proteome</keyword>
<evidence type="ECO:0000313" key="2">
    <source>
        <dbReference type="EMBL" id="TDG68332.1"/>
    </source>
</evidence>
<comment type="caution">
    <text evidence="2">The sequence shown here is derived from an EMBL/GenBank/DDBJ whole genome shotgun (WGS) entry which is preliminary data.</text>
</comment>
<dbReference type="GO" id="GO:0005524">
    <property type="term" value="F:ATP binding"/>
    <property type="evidence" value="ECO:0007669"/>
    <property type="project" value="InterPro"/>
</dbReference>
<evidence type="ECO:0000313" key="3">
    <source>
        <dbReference type="Proteomes" id="UP000295681"/>
    </source>
</evidence>
<dbReference type="Pfam" id="PF07728">
    <property type="entry name" value="AAA_5"/>
    <property type="match status" value="1"/>
</dbReference>
<accession>A0A4R5N8R6</accession>
<name>A0A4R5N8R6_9LACO</name>
<dbReference type="GO" id="GO:0016887">
    <property type="term" value="F:ATP hydrolysis activity"/>
    <property type="evidence" value="ECO:0007669"/>
    <property type="project" value="InterPro"/>
</dbReference>
<dbReference type="RefSeq" id="WP_133264466.1">
    <property type="nucleotide sequence ID" value="NZ_PUFI01000014.1"/>
</dbReference>
<dbReference type="AlphaFoldDB" id="A0A4R5N8R6"/>
<dbReference type="Proteomes" id="UP000295681">
    <property type="component" value="Unassembled WGS sequence"/>
</dbReference>
<dbReference type="PANTHER" id="PTHR37291:SF1">
    <property type="entry name" value="TYPE IV METHYL-DIRECTED RESTRICTION ENZYME ECOKMCRB SUBUNIT"/>
    <property type="match status" value="1"/>
</dbReference>
<evidence type="ECO:0000259" key="1">
    <source>
        <dbReference type="Pfam" id="PF07728"/>
    </source>
</evidence>
<sequence>MTLVLKFSEQKYVDEIIKEKPNIITAYNVANHKDKIKIGTPFIILTGGDERYWSSGTRRPTPGIVGFGKVSTELYDVDKKGSKIKSFKFDIDMNQGIWLESAVDANFFITYPQTYNAYSIGPTTKNPPNQALVEIDNSKAYAILRALLDNQIMTENDILKCFGKEFQQSVLNFNIEHLVPENIQKIVENALAQEYLDYMMVKSKMTKSSAKTYVSMIAMIPKRMESSTHEIVDSPFDSPELVTDGQSMTHISSVLSNYYADLKQNHSKLFDLNKTISSMKKFTEFMNWKDNKESLEEDFVPSFDTRLSLKDRQIIYFGAPGTGKSYFLNKEKEELFAKENIERVTFHPNMTYGQFVGVFKPFPDGNNITYRYTPGPLTQQLVKALLHPDSAYLLIIEELNRANVAFVFGEIFQLLDRDINFESEYPIHIGQDIQYYFDNYVYNQPQLQSYVSNMKEKISEKSGLVLPANLFIWATMNSSDQGITPMDTAFKRRWNQQYFGVDQSYNRNDFDKYSKIKVSKSSIDGHDGLISWNDLRQFINSQLTLLNVPEDKLLGPYFLSKNVLSSNENILTKAFMNKVLMYLFDDAARQHRSKLFELKQMRFSELLDSFEAKGIKVFKNFDSNDSELTTLVQPI</sequence>
<reference evidence="2 3" key="1">
    <citation type="journal article" date="2019" name="Appl. Microbiol. Biotechnol.">
        <title>Uncovering carbohydrate metabolism through a genotype-phenotype association study of 56 lactic acid bacteria genomes.</title>
        <authorList>
            <person name="Buron-Moles G."/>
            <person name="Chailyan A."/>
            <person name="Dolejs I."/>
            <person name="Forster J."/>
            <person name="Miks M.H."/>
        </authorList>
    </citation>
    <scope>NUCLEOTIDE SEQUENCE [LARGE SCALE GENOMIC DNA]</scope>
    <source>
        <strain evidence="2 3">ATCC 700006</strain>
    </source>
</reference>
<dbReference type="PANTHER" id="PTHR37291">
    <property type="entry name" value="5-METHYLCYTOSINE-SPECIFIC RESTRICTION ENZYME B"/>
    <property type="match status" value="1"/>
</dbReference>
<dbReference type="InterPro" id="IPR052934">
    <property type="entry name" value="Methyl-DNA_Rec/Restrict_Enz"/>
</dbReference>
<dbReference type="InterPro" id="IPR011704">
    <property type="entry name" value="ATPase_dyneun-rel_AAA"/>
</dbReference>
<dbReference type="STRING" id="907931.GCA_000165675_01521"/>
<protein>
    <recommendedName>
        <fullName evidence="1">ATPase dynein-related AAA domain-containing protein</fullName>
    </recommendedName>
</protein>
<gene>
    <name evidence="2" type="ORF">C5L23_000638</name>
</gene>
<feature type="domain" description="ATPase dynein-related AAA" evidence="1">
    <location>
        <begin position="317"/>
        <end position="418"/>
    </location>
</feature>
<proteinExistence type="predicted"/>
<dbReference type="EMBL" id="PUFI01000014">
    <property type="protein sequence ID" value="TDG68332.1"/>
    <property type="molecule type" value="Genomic_DNA"/>
</dbReference>
<dbReference type="InterPro" id="IPR027417">
    <property type="entry name" value="P-loop_NTPase"/>
</dbReference>
<organism evidence="2 3">
    <name type="scientific">Leuconostoc fallax</name>
    <dbReference type="NCBI Taxonomy" id="1251"/>
    <lineage>
        <taxon>Bacteria</taxon>
        <taxon>Bacillati</taxon>
        <taxon>Bacillota</taxon>
        <taxon>Bacilli</taxon>
        <taxon>Lactobacillales</taxon>
        <taxon>Lactobacillaceae</taxon>
        <taxon>Leuconostoc</taxon>
    </lineage>
</organism>
<dbReference type="Gene3D" id="3.40.50.300">
    <property type="entry name" value="P-loop containing nucleotide triphosphate hydrolases"/>
    <property type="match status" value="1"/>
</dbReference>
<dbReference type="SUPFAM" id="SSF52540">
    <property type="entry name" value="P-loop containing nucleoside triphosphate hydrolases"/>
    <property type="match status" value="1"/>
</dbReference>